<dbReference type="AlphaFoldDB" id="A0AB34PMJ5"/>
<evidence type="ECO:0000313" key="3">
    <source>
        <dbReference type="EMBL" id="KGR07343.1"/>
    </source>
</evidence>
<feature type="compositionally biased region" description="Basic and acidic residues" evidence="2">
    <location>
        <begin position="167"/>
        <end position="177"/>
    </location>
</feature>
<reference evidence="3 4" key="1">
    <citation type="submission" date="2013-12" db="EMBL/GenBank/DDBJ databases">
        <title>The Genome Sequence of Candida albicans P78048.</title>
        <authorList>
            <consortium name="The Broad Institute Genome Sequencing Platform"/>
            <consortium name="The Broad Institute Genome Sequencing Center for Infectious Disease"/>
            <person name="Cuomo C."/>
            <person name="Bennett R."/>
            <person name="Hirakawa M."/>
            <person name="Noverr M."/>
            <person name="Mitchell A."/>
            <person name="Young S.K."/>
            <person name="Zeng Q."/>
            <person name="Gargeya S."/>
            <person name="Fitzgerald M."/>
            <person name="Abouelleil A."/>
            <person name="Alvarado L."/>
            <person name="Berlin A.M."/>
            <person name="Chapman S.B."/>
            <person name="Dewar J."/>
            <person name="Goldberg J."/>
            <person name="Griggs A."/>
            <person name="Gujja S."/>
            <person name="Hansen M."/>
            <person name="Howarth C."/>
            <person name="Imamovic A."/>
            <person name="Larimer J."/>
            <person name="McCowan C."/>
            <person name="Murphy C."/>
            <person name="Pearson M."/>
            <person name="Priest M."/>
            <person name="Roberts A."/>
            <person name="Saif S."/>
            <person name="Shea T."/>
            <person name="Sykes S."/>
            <person name="Wortman J."/>
            <person name="Nusbaum C."/>
            <person name="Birren B."/>
        </authorList>
    </citation>
    <scope>NUCLEOTIDE SEQUENCE [LARGE SCALE GENOMIC DNA]</scope>
    <source>
        <strain evidence="3 4">P78048</strain>
    </source>
</reference>
<organism evidence="3 4">
    <name type="scientific">Candida albicans P78048</name>
    <dbReference type="NCBI Taxonomy" id="1094989"/>
    <lineage>
        <taxon>Eukaryota</taxon>
        <taxon>Fungi</taxon>
        <taxon>Dikarya</taxon>
        <taxon>Ascomycota</taxon>
        <taxon>Saccharomycotina</taxon>
        <taxon>Pichiomycetes</taxon>
        <taxon>Debaryomycetaceae</taxon>
        <taxon>Candida/Lodderomyces clade</taxon>
        <taxon>Candida</taxon>
    </lineage>
</organism>
<comment type="caution">
    <text evidence="3">The sequence shown here is derived from an EMBL/GenBank/DDBJ whole genome shotgun (WGS) entry which is preliminary data.</text>
</comment>
<proteinExistence type="inferred from homology"/>
<dbReference type="EMBL" id="AJIX01000033">
    <property type="protein sequence ID" value="KGR07343.1"/>
    <property type="molecule type" value="Genomic_DNA"/>
</dbReference>
<protein>
    <recommendedName>
        <fullName evidence="5">Rcn1p</fullName>
    </recommendedName>
</protein>
<dbReference type="GO" id="GO:0019722">
    <property type="term" value="P:calcium-mediated signaling"/>
    <property type="evidence" value="ECO:0007669"/>
    <property type="project" value="InterPro"/>
</dbReference>
<evidence type="ECO:0000256" key="2">
    <source>
        <dbReference type="SAM" id="MobiDB-lite"/>
    </source>
</evidence>
<evidence type="ECO:0000313" key="4">
    <source>
        <dbReference type="Proteomes" id="UP000030161"/>
    </source>
</evidence>
<dbReference type="PANTHER" id="PTHR10300:SF14">
    <property type="entry name" value="PROTEIN SARAH"/>
    <property type="match status" value="1"/>
</dbReference>
<sequence>MPRKPTNTLIITNIDDSLLSNPEPIISLLGDQPYMIELIVLMKFKRILLYCQTSKIATKTKTFLLNQWETTTIGGGGGGGGNSISISYSLKDNSRILDPEEEDEEDGKDGGGKGGRFLDIPKDLEIKRFLISPPASPHSEWDDWDKIEEGPNETNIHDYLWEKLKTHENEEKEKDSGISEDDDECESIKKVELPKIVLNATDN</sequence>
<dbReference type="InterPro" id="IPR006931">
    <property type="entry name" value="Calcipressin"/>
</dbReference>
<dbReference type="Pfam" id="PF04847">
    <property type="entry name" value="Calcipressin"/>
    <property type="match status" value="1"/>
</dbReference>
<comment type="similarity">
    <text evidence="1">Belongs to the RCAN family.</text>
</comment>
<dbReference type="GO" id="GO:0008597">
    <property type="term" value="F:calcium-dependent protein serine/threonine phosphatase regulator activity"/>
    <property type="evidence" value="ECO:0007669"/>
    <property type="project" value="TreeGrafter"/>
</dbReference>
<dbReference type="GO" id="GO:0005737">
    <property type="term" value="C:cytoplasm"/>
    <property type="evidence" value="ECO:0007669"/>
    <property type="project" value="TreeGrafter"/>
</dbReference>
<name>A0AB34PMJ5_CANAX</name>
<evidence type="ECO:0000256" key="1">
    <source>
        <dbReference type="ARBA" id="ARBA00008209"/>
    </source>
</evidence>
<dbReference type="PANTHER" id="PTHR10300">
    <property type="entry name" value="CALCIPRESSIN"/>
    <property type="match status" value="1"/>
</dbReference>
<evidence type="ECO:0008006" key="5">
    <source>
        <dbReference type="Google" id="ProtNLM"/>
    </source>
</evidence>
<feature type="region of interest" description="Disordered" evidence="2">
    <location>
        <begin position="167"/>
        <end position="186"/>
    </location>
</feature>
<accession>A0AB34PMJ5</accession>
<dbReference type="Proteomes" id="UP000030161">
    <property type="component" value="Unassembled WGS sequence"/>
</dbReference>
<dbReference type="GO" id="GO:0005634">
    <property type="term" value="C:nucleus"/>
    <property type="evidence" value="ECO:0007669"/>
    <property type="project" value="TreeGrafter"/>
</dbReference>
<gene>
    <name evidence="3" type="ORF">MG3_04619</name>
</gene>